<evidence type="ECO:0000313" key="3">
    <source>
        <dbReference type="Proteomes" id="UP000275078"/>
    </source>
</evidence>
<dbReference type="AlphaFoldDB" id="A0A3N4HYI0"/>
<feature type="region of interest" description="Disordered" evidence="1">
    <location>
        <begin position="151"/>
        <end position="178"/>
    </location>
</feature>
<dbReference type="OrthoDB" id="5363135at2759"/>
<gene>
    <name evidence="2" type="ORF">BJ508DRAFT_175773</name>
</gene>
<evidence type="ECO:0000256" key="1">
    <source>
        <dbReference type="SAM" id="MobiDB-lite"/>
    </source>
</evidence>
<accession>A0A3N4HYI0</accession>
<evidence type="ECO:0000313" key="2">
    <source>
        <dbReference type="EMBL" id="RPA77021.1"/>
    </source>
</evidence>
<organism evidence="2 3">
    <name type="scientific">Ascobolus immersus RN42</name>
    <dbReference type="NCBI Taxonomy" id="1160509"/>
    <lineage>
        <taxon>Eukaryota</taxon>
        <taxon>Fungi</taxon>
        <taxon>Dikarya</taxon>
        <taxon>Ascomycota</taxon>
        <taxon>Pezizomycotina</taxon>
        <taxon>Pezizomycetes</taxon>
        <taxon>Pezizales</taxon>
        <taxon>Ascobolaceae</taxon>
        <taxon>Ascobolus</taxon>
    </lineage>
</organism>
<dbReference type="EMBL" id="ML119733">
    <property type="protein sequence ID" value="RPA77021.1"/>
    <property type="molecule type" value="Genomic_DNA"/>
</dbReference>
<dbReference type="Proteomes" id="UP000275078">
    <property type="component" value="Unassembled WGS sequence"/>
</dbReference>
<name>A0A3N4HYI0_ASCIM</name>
<sequence>MSAEVQKAPAAHSAPHKHGRKESVSNVPHLFTAEEAKEKNITVLPHDFSKDKEPLGWKINTAPQTSETLGKELLTYYADTFATEPPMGKVHIKIGVGIDLKVSKATKGVRVKDVIEAIYTKYGKKFSEDPEDPYLVGFVYDTDDEPGTLTAVLKKESPVGHSVGGGKKKKSKDKSEKA</sequence>
<feature type="region of interest" description="Disordered" evidence="1">
    <location>
        <begin position="1"/>
        <end position="25"/>
    </location>
</feature>
<protein>
    <submittedName>
        <fullName evidence="2">Uncharacterized protein</fullName>
    </submittedName>
</protein>
<proteinExistence type="predicted"/>
<keyword evidence="3" id="KW-1185">Reference proteome</keyword>
<reference evidence="2 3" key="1">
    <citation type="journal article" date="2018" name="Nat. Ecol. Evol.">
        <title>Pezizomycetes genomes reveal the molecular basis of ectomycorrhizal truffle lifestyle.</title>
        <authorList>
            <person name="Murat C."/>
            <person name="Payen T."/>
            <person name="Noel B."/>
            <person name="Kuo A."/>
            <person name="Morin E."/>
            <person name="Chen J."/>
            <person name="Kohler A."/>
            <person name="Krizsan K."/>
            <person name="Balestrini R."/>
            <person name="Da Silva C."/>
            <person name="Montanini B."/>
            <person name="Hainaut M."/>
            <person name="Levati E."/>
            <person name="Barry K.W."/>
            <person name="Belfiori B."/>
            <person name="Cichocki N."/>
            <person name="Clum A."/>
            <person name="Dockter R.B."/>
            <person name="Fauchery L."/>
            <person name="Guy J."/>
            <person name="Iotti M."/>
            <person name="Le Tacon F."/>
            <person name="Lindquist E.A."/>
            <person name="Lipzen A."/>
            <person name="Malagnac F."/>
            <person name="Mello A."/>
            <person name="Molinier V."/>
            <person name="Miyauchi S."/>
            <person name="Poulain J."/>
            <person name="Riccioni C."/>
            <person name="Rubini A."/>
            <person name="Sitrit Y."/>
            <person name="Splivallo R."/>
            <person name="Traeger S."/>
            <person name="Wang M."/>
            <person name="Zifcakova L."/>
            <person name="Wipf D."/>
            <person name="Zambonelli A."/>
            <person name="Paolocci F."/>
            <person name="Nowrousian M."/>
            <person name="Ottonello S."/>
            <person name="Baldrian P."/>
            <person name="Spatafora J.W."/>
            <person name="Henrissat B."/>
            <person name="Nagy L.G."/>
            <person name="Aury J.M."/>
            <person name="Wincker P."/>
            <person name="Grigoriev I.V."/>
            <person name="Bonfante P."/>
            <person name="Martin F.M."/>
        </authorList>
    </citation>
    <scope>NUCLEOTIDE SEQUENCE [LARGE SCALE GENOMIC DNA]</scope>
    <source>
        <strain evidence="2 3">RN42</strain>
    </source>
</reference>